<protein>
    <submittedName>
        <fullName evidence="1">Alpha-L-fucosidase</fullName>
    </submittedName>
</protein>
<name>A0ACC6QSJ2_9ACTN</name>
<evidence type="ECO:0000313" key="1">
    <source>
        <dbReference type="EMBL" id="MEJ8661437.1"/>
    </source>
</evidence>
<organism evidence="1 2">
    <name type="scientific">Streptomyces pratisoli</name>
    <dbReference type="NCBI Taxonomy" id="3139917"/>
    <lineage>
        <taxon>Bacteria</taxon>
        <taxon>Bacillati</taxon>
        <taxon>Actinomycetota</taxon>
        <taxon>Actinomycetes</taxon>
        <taxon>Kitasatosporales</taxon>
        <taxon>Streptomycetaceae</taxon>
        <taxon>Streptomyces</taxon>
    </lineage>
</organism>
<gene>
    <name evidence="1" type="ORF">WKI58_33855</name>
</gene>
<proteinExistence type="predicted"/>
<dbReference type="Proteomes" id="UP001375539">
    <property type="component" value="Unassembled WGS sequence"/>
</dbReference>
<comment type="caution">
    <text evidence="1">The sequence shown here is derived from an EMBL/GenBank/DDBJ whole genome shotgun (WGS) entry which is preliminary data.</text>
</comment>
<accession>A0ACC6QSJ2</accession>
<sequence length="553" mass="61307">MAISRRLFVGAVAASSTSYALTAAHATPVPTVTHATPANAAHPAAAPVEPYYRIPVSASDTPEQLVAKAARVRPTERQIAWQRLERTAFLHFGVNTFTGLEWGTGDEDPDVFQPVGLDTDQWARALRDGGFTLAILTVKHHDGFVLYPSRYTRHSVVSSTWEDGRGDVLRSFADSMRRHGIKVGVYVSPADENQYLHGVYANGSARTTHTVPALTDGDDRAGKDLRTFELQATDYGAHMLNQLYEVLTEYGPVDEVWFDGAQGRIPPDKVERYDWDSWYELIRTLAPDASIAVSGPDVRWVGNEGGLAREDEWSVVPVKEKDYGRTDYALHYEAADQGSREALLEAQTLAQYVQWWPAECDVSIRPGWFYHADQQPKTVEQLTDIWFRSVGRNSVLLLNIPPDQRGSLPDADVTVLREFRERTARELPGDLARGARTWGDGSRTARAVDGDPDTAWTAPAPSRGTLTVDLGRERAVDRIRLAEDVRHGQQVESAVVEARTADGWERIAAVGTIGASRILVLPAPVTARQWRLRIDGSRNAARIAAFELHRSRV</sequence>
<keyword evidence="2" id="KW-1185">Reference proteome</keyword>
<dbReference type="EMBL" id="JBBKAI010000002">
    <property type="protein sequence ID" value="MEJ8661437.1"/>
    <property type="molecule type" value="Genomic_DNA"/>
</dbReference>
<reference evidence="1" key="1">
    <citation type="submission" date="2024-03" db="EMBL/GenBank/DDBJ databases">
        <title>Novel Streptomyces species of biotechnological and ecological value are a feature of Machair soil.</title>
        <authorList>
            <person name="Prole J.R."/>
            <person name="Goodfellow M."/>
            <person name="Allenby N."/>
            <person name="Ward A.C."/>
        </authorList>
    </citation>
    <scope>NUCLEOTIDE SEQUENCE</scope>
    <source>
        <strain evidence="1">MS1.AVA.4</strain>
    </source>
</reference>
<evidence type="ECO:0000313" key="2">
    <source>
        <dbReference type="Proteomes" id="UP001375539"/>
    </source>
</evidence>